<protein>
    <recommendedName>
        <fullName evidence="8">Glutamine-scyllo-inositol transaminase</fullName>
    </recommendedName>
</protein>
<evidence type="ECO:0000256" key="4">
    <source>
        <dbReference type="PIRSR" id="PIRSR000390-2"/>
    </source>
</evidence>
<feature type="modified residue" description="N6-(pyridoxal phosphate)lysine" evidence="4">
    <location>
        <position position="179"/>
    </location>
</feature>
<proteinExistence type="inferred from homology"/>
<dbReference type="AlphaFoldDB" id="A0A0G1VVM5"/>
<evidence type="ECO:0000256" key="5">
    <source>
        <dbReference type="RuleBase" id="RU004508"/>
    </source>
</evidence>
<comment type="similarity">
    <text evidence="2 5">Belongs to the DegT/DnrJ/EryC1 family.</text>
</comment>
<dbReference type="EMBL" id="LCQD01000039">
    <property type="protein sequence ID" value="KKW10375.1"/>
    <property type="molecule type" value="Genomic_DNA"/>
</dbReference>
<name>A0A0G1VVM5_9BACT</name>
<dbReference type="CDD" id="cd00616">
    <property type="entry name" value="AHBA_syn"/>
    <property type="match status" value="1"/>
</dbReference>
<organism evidence="6 7">
    <name type="scientific">Candidatus Gottesmanbacteria bacterium GW2011_GWB1_49_7</name>
    <dbReference type="NCBI Taxonomy" id="1618448"/>
    <lineage>
        <taxon>Bacteria</taxon>
        <taxon>Candidatus Gottesmaniibacteriota</taxon>
    </lineage>
</organism>
<feature type="active site" description="Proton acceptor" evidence="3">
    <location>
        <position position="179"/>
    </location>
</feature>
<dbReference type="GO" id="GO:0000271">
    <property type="term" value="P:polysaccharide biosynthetic process"/>
    <property type="evidence" value="ECO:0007669"/>
    <property type="project" value="TreeGrafter"/>
</dbReference>
<dbReference type="InterPro" id="IPR015422">
    <property type="entry name" value="PyrdxlP-dep_Trfase_small"/>
</dbReference>
<dbReference type="PATRIC" id="fig|1618448.3.peg.1023"/>
<keyword evidence="1 4" id="KW-0663">Pyridoxal phosphate</keyword>
<dbReference type="InterPro" id="IPR000653">
    <property type="entry name" value="DegT/StrS_aminotransferase"/>
</dbReference>
<comment type="caution">
    <text evidence="6">The sequence shown here is derived from an EMBL/GenBank/DDBJ whole genome shotgun (WGS) entry which is preliminary data.</text>
</comment>
<dbReference type="Pfam" id="PF01041">
    <property type="entry name" value="DegT_DnrJ_EryC1"/>
    <property type="match status" value="1"/>
</dbReference>
<dbReference type="GO" id="GO:0030170">
    <property type="term" value="F:pyridoxal phosphate binding"/>
    <property type="evidence" value="ECO:0007669"/>
    <property type="project" value="TreeGrafter"/>
</dbReference>
<evidence type="ECO:0000256" key="2">
    <source>
        <dbReference type="ARBA" id="ARBA00037999"/>
    </source>
</evidence>
<dbReference type="Proteomes" id="UP000034588">
    <property type="component" value="Unassembled WGS sequence"/>
</dbReference>
<dbReference type="PANTHER" id="PTHR30244:SF36">
    <property type="entry name" value="3-OXO-GLUCOSE-6-PHOSPHATE:GLUTAMATE AMINOTRANSFERASE"/>
    <property type="match status" value="1"/>
</dbReference>
<dbReference type="Gene3D" id="3.90.1150.10">
    <property type="entry name" value="Aspartate Aminotransferase, domain 1"/>
    <property type="match status" value="1"/>
</dbReference>
<evidence type="ECO:0000256" key="1">
    <source>
        <dbReference type="ARBA" id="ARBA00022898"/>
    </source>
</evidence>
<dbReference type="InterPro" id="IPR015424">
    <property type="entry name" value="PyrdxlP-dep_Trfase"/>
</dbReference>
<dbReference type="PANTHER" id="PTHR30244">
    <property type="entry name" value="TRANSAMINASE"/>
    <property type="match status" value="1"/>
</dbReference>
<dbReference type="SUPFAM" id="SSF53383">
    <property type="entry name" value="PLP-dependent transferases"/>
    <property type="match status" value="1"/>
</dbReference>
<evidence type="ECO:0000256" key="3">
    <source>
        <dbReference type="PIRSR" id="PIRSR000390-1"/>
    </source>
</evidence>
<accession>A0A0G1VVM5</accession>
<evidence type="ECO:0000313" key="6">
    <source>
        <dbReference type="EMBL" id="KKW10375.1"/>
    </source>
</evidence>
<dbReference type="GO" id="GO:0008483">
    <property type="term" value="F:transaminase activity"/>
    <property type="evidence" value="ECO:0007669"/>
    <property type="project" value="TreeGrafter"/>
</dbReference>
<sequence length="359" mass="39723">MIPIFDLKRQYKTIDKELHAAFIHTAIHGSFILDKNVTQFEKEFAGYVGVTYAVGLASGTDALTLGLKALGVKQGDEVILPANAYPSAFGVALSGATIKLVDVKDDGTIDPTKLHAVITGRTRAVIPVHLYGNLADLPTIQSIIRHTSIFLVEDAAQAHGTKKAGSVGDIGCFSFYPSKNLGAMGDAGMVVTNNKDIAERLYRMRMYGEIQRYQSIEIAGVSRLDELHAAILRVKLKHLNAWVARRRSIAKQYLKGLRGVGDLRFVTSDPNGAFHLFVIRTKFRSALATYLKKYGVGTAIHFPTPIHFVKAFRNLRYKRGDFPVSEALSREILSLPMFPELTENEVHSVIKTMKTFFRS</sequence>
<dbReference type="Gene3D" id="3.40.640.10">
    <property type="entry name" value="Type I PLP-dependent aspartate aminotransferase-like (Major domain)"/>
    <property type="match status" value="1"/>
</dbReference>
<dbReference type="PIRSF" id="PIRSF000390">
    <property type="entry name" value="PLP_StrS"/>
    <property type="match status" value="1"/>
</dbReference>
<reference evidence="6 7" key="1">
    <citation type="journal article" date="2015" name="Nature">
        <title>rRNA introns, odd ribosomes, and small enigmatic genomes across a large radiation of phyla.</title>
        <authorList>
            <person name="Brown C.T."/>
            <person name="Hug L.A."/>
            <person name="Thomas B.C."/>
            <person name="Sharon I."/>
            <person name="Castelle C.J."/>
            <person name="Singh A."/>
            <person name="Wilkins M.J."/>
            <person name="Williams K.H."/>
            <person name="Banfield J.F."/>
        </authorList>
    </citation>
    <scope>NUCLEOTIDE SEQUENCE [LARGE SCALE GENOMIC DNA]</scope>
</reference>
<dbReference type="InterPro" id="IPR015421">
    <property type="entry name" value="PyrdxlP-dep_Trfase_major"/>
</dbReference>
<evidence type="ECO:0000313" key="7">
    <source>
        <dbReference type="Proteomes" id="UP000034588"/>
    </source>
</evidence>
<evidence type="ECO:0008006" key="8">
    <source>
        <dbReference type="Google" id="ProtNLM"/>
    </source>
</evidence>
<gene>
    <name evidence="6" type="ORF">UY48_C0039G0002</name>
</gene>